<accession>A0A0M3HWP7</accession>
<evidence type="ECO:0000313" key="2">
    <source>
        <dbReference type="Proteomes" id="UP000036681"/>
    </source>
</evidence>
<name>A0A0M3HWP7_ASCLU</name>
<feature type="signal peptide" evidence="1">
    <location>
        <begin position="1"/>
        <end position="15"/>
    </location>
</feature>
<proteinExistence type="predicted"/>
<sequence>MIRALLVLLTSSARALRCWRCEGERIYEESWLTHAGKCCLPRVVRCVSPAPYCIIAHVEGASSFWITGCNNDVFIGCDTHRIPFNSTLTRCQCNKDLCNPIGRIPHCAATRRSAHQSVQLTNMSLRQFDYSFSWFFLNLSVLLRLSLPHEPT</sequence>
<organism evidence="2 3">
    <name type="scientific">Ascaris lumbricoides</name>
    <name type="common">Giant roundworm</name>
    <dbReference type="NCBI Taxonomy" id="6252"/>
    <lineage>
        <taxon>Eukaryota</taxon>
        <taxon>Metazoa</taxon>
        <taxon>Ecdysozoa</taxon>
        <taxon>Nematoda</taxon>
        <taxon>Chromadorea</taxon>
        <taxon>Rhabditida</taxon>
        <taxon>Spirurina</taxon>
        <taxon>Ascaridomorpha</taxon>
        <taxon>Ascaridoidea</taxon>
        <taxon>Ascarididae</taxon>
        <taxon>Ascaris</taxon>
    </lineage>
</organism>
<evidence type="ECO:0000313" key="3">
    <source>
        <dbReference type="WBParaSite" id="ALUE_0000760201-mRNA-1"/>
    </source>
</evidence>
<protein>
    <submittedName>
        <fullName evidence="3">Activin_recp domain-containing protein</fullName>
    </submittedName>
</protein>
<dbReference type="WBParaSite" id="ALUE_0000760201-mRNA-1">
    <property type="protein sequence ID" value="ALUE_0000760201-mRNA-1"/>
    <property type="gene ID" value="ALUE_0000760201"/>
</dbReference>
<reference evidence="3" key="1">
    <citation type="submission" date="2017-02" db="UniProtKB">
        <authorList>
            <consortium name="WormBaseParasite"/>
        </authorList>
    </citation>
    <scope>IDENTIFICATION</scope>
</reference>
<dbReference type="AlphaFoldDB" id="A0A0M3HWP7"/>
<evidence type="ECO:0000256" key="1">
    <source>
        <dbReference type="SAM" id="SignalP"/>
    </source>
</evidence>
<dbReference type="Proteomes" id="UP000036681">
    <property type="component" value="Unplaced"/>
</dbReference>
<keyword evidence="2" id="KW-1185">Reference proteome</keyword>
<keyword evidence="1" id="KW-0732">Signal</keyword>
<feature type="chain" id="PRO_5013288979" evidence="1">
    <location>
        <begin position="16"/>
        <end position="152"/>
    </location>
</feature>